<dbReference type="Gene3D" id="3.40.33.10">
    <property type="entry name" value="CAP"/>
    <property type="match status" value="1"/>
</dbReference>
<protein>
    <recommendedName>
        <fullName evidence="3">SCP domain-containing protein</fullName>
    </recommendedName>
</protein>
<dbReference type="AlphaFoldDB" id="A0A2G9UVX8"/>
<dbReference type="InterPro" id="IPR035940">
    <property type="entry name" value="CAP_sf"/>
</dbReference>
<sequence>LAWQNTYRVGCGVVYCNGWVITGCEYNPPGNVIGNIIYEMGDPCSTDADCNCTGCKCSQEEALCIPPSTNA</sequence>
<reference evidence="1 2" key="1">
    <citation type="submission" date="2015-09" db="EMBL/GenBank/DDBJ databases">
        <title>Draft genome of the parasitic nematode Teladorsagia circumcincta isolate WARC Sus (inbred).</title>
        <authorList>
            <person name="Mitreva M."/>
        </authorList>
    </citation>
    <scope>NUCLEOTIDE SEQUENCE [LARGE SCALE GENOMIC DNA]</scope>
    <source>
        <strain evidence="1 2">S</strain>
    </source>
</reference>
<keyword evidence="2" id="KW-1185">Reference proteome</keyword>
<gene>
    <name evidence="1" type="ORF">TELCIR_03601</name>
</gene>
<dbReference type="OrthoDB" id="5874910at2759"/>
<evidence type="ECO:0000313" key="2">
    <source>
        <dbReference type="Proteomes" id="UP000230423"/>
    </source>
</evidence>
<dbReference type="Proteomes" id="UP000230423">
    <property type="component" value="Unassembled WGS sequence"/>
</dbReference>
<accession>A0A2G9UVX8</accession>
<dbReference type="SUPFAM" id="SSF55797">
    <property type="entry name" value="PR-1-like"/>
    <property type="match status" value="1"/>
</dbReference>
<name>A0A2G9UVX8_TELCI</name>
<organism evidence="1 2">
    <name type="scientific">Teladorsagia circumcincta</name>
    <name type="common">Brown stomach worm</name>
    <name type="synonym">Ostertagia circumcincta</name>
    <dbReference type="NCBI Taxonomy" id="45464"/>
    <lineage>
        <taxon>Eukaryota</taxon>
        <taxon>Metazoa</taxon>
        <taxon>Ecdysozoa</taxon>
        <taxon>Nematoda</taxon>
        <taxon>Chromadorea</taxon>
        <taxon>Rhabditida</taxon>
        <taxon>Rhabditina</taxon>
        <taxon>Rhabditomorpha</taxon>
        <taxon>Strongyloidea</taxon>
        <taxon>Trichostrongylidae</taxon>
        <taxon>Teladorsagia</taxon>
    </lineage>
</organism>
<proteinExistence type="predicted"/>
<evidence type="ECO:0000313" key="1">
    <source>
        <dbReference type="EMBL" id="PIO74394.1"/>
    </source>
</evidence>
<feature type="non-terminal residue" evidence="1">
    <location>
        <position position="1"/>
    </location>
</feature>
<dbReference type="EMBL" id="KZ345288">
    <property type="protein sequence ID" value="PIO74394.1"/>
    <property type="molecule type" value="Genomic_DNA"/>
</dbReference>
<evidence type="ECO:0008006" key="3">
    <source>
        <dbReference type="Google" id="ProtNLM"/>
    </source>
</evidence>